<dbReference type="EMBL" id="JACGWW010000005">
    <property type="protein sequence ID" value="MBA8814497.1"/>
    <property type="molecule type" value="Genomic_DNA"/>
</dbReference>
<dbReference type="InterPro" id="IPR009100">
    <property type="entry name" value="AcylCoA_DH/oxidase_NM_dom_sf"/>
</dbReference>
<sequence length="369" mass="37928">MRLSAPADPGSLTRLVSDASPSDVAGALRLAVDLTSRGGAAPVPGAGRTADLWRALATLAAHDLGAARAVEPHLDAIAILTQAADAGEAGEPTRASSESARSWGVFAAEVPGARLEASPAPSEPSGDAAGWTLSGEKGWCSLAGVLDSALVTAWVGDERRLFAVDLQQPGVEVVEGAWHARGLVEIPSGPVRFDRVAARPVGAPGWYLERPGFSWGGIAVAACWYGGAVGVARTLHRSVQRREPDPFTAAALGAVDERLSDARRALAEAAELVDAGEATGDAGRLLAKRVRATVAHVADDVLTRVGRALGPAPLVADAAHAKRVADLELYLRQHHADADDASLGRQLRELAVSGARSADADAGSAVAPW</sequence>
<organism evidence="2 4">
    <name type="scientific">Frigoribacterium faeni</name>
    <dbReference type="NCBI Taxonomy" id="145483"/>
    <lineage>
        <taxon>Bacteria</taxon>
        <taxon>Bacillati</taxon>
        <taxon>Actinomycetota</taxon>
        <taxon>Actinomycetes</taxon>
        <taxon>Micrococcales</taxon>
        <taxon>Microbacteriaceae</taxon>
        <taxon>Frigoribacterium</taxon>
    </lineage>
</organism>
<evidence type="ECO:0000313" key="2">
    <source>
        <dbReference type="EMBL" id="MBA8814497.1"/>
    </source>
</evidence>
<proteinExistence type="predicted"/>
<accession>A0A7W3PK47</accession>
<gene>
    <name evidence="2" type="ORF">FB463_002770</name>
    <name evidence="1" type="ORF">FFA01_26070</name>
</gene>
<name>A0A7W3PK47_9MICO</name>
<dbReference type="GO" id="GO:0016627">
    <property type="term" value="F:oxidoreductase activity, acting on the CH-CH group of donors"/>
    <property type="evidence" value="ECO:0007669"/>
    <property type="project" value="InterPro"/>
</dbReference>
<dbReference type="Proteomes" id="UP000522688">
    <property type="component" value="Unassembled WGS sequence"/>
</dbReference>
<protein>
    <submittedName>
        <fullName evidence="1">Acyl-CoA dehydrogenase</fullName>
    </submittedName>
</protein>
<reference evidence="2 4" key="2">
    <citation type="submission" date="2020-07" db="EMBL/GenBank/DDBJ databases">
        <title>Sequencing the genomes of 1000 actinobacteria strains.</title>
        <authorList>
            <person name="Klenk H.-P."/>
        </authorList>
    </citation>
    <scope>NUCLEOTIDE SEQUENCE [LARGE SCALE GENOMIC DNA]</scope>
    <source>
        <strain evidence="2 4">DSM 10309</strain>
    </source>
</reference>
<dbReference type="Proteomes" id="UP000321154">
    <property type="component" value="Unassembled WGS sequence"/>
</dbReference>
<keyword evidence="3" id="KW-1185">Reference proteome</keyword>
<dbReference type="AlphaFoldDB" id="A0A7W3PK47"/>
<evidence type="ECO:0000313" key="3">
    <source>
        <dbReference type="Proteomes" id="UP000321154"/>
    </source>
</evidence>
<dbReference type="EMBL" id="BJUV01000032">
    <property type="protein sequence ID" value="GEK84298.1"/>
    <property type="molecule type" value="Genomic_DNA"/>
</dbReference>
<dbReference type="SUPFAM" id="SSF56645">
    <property type="entry name" value="Acyl-CoA dehydrogenase NM domain-like"/>
    <property type="match status" value="1"/>
</dbReference>
<dbReference type="InterPro" id="IPR046373">
    <property type="entry name" value="Acyl-CoA_Oxase/DH_mid-dom_sf"/>
</dbReference>
<comment type="caution">
    <text evidence="2">The sequence shown here is derived from an EMBL/GenBank/DDBJ whole genome shotgun (WGS) entry which is preliminary data.</text>
</comment>
<evidence type="ECO:0000313" key="1">
    <source>
        <dbReference type="EMBL" id="GEK84298.1"/>
    </source>
</evidence>
<dbReference type="Gene3D" id="2.40.110.10">
    <property type="entry name" value="Butyryl-CoA Dehydrogenase, subunit A, domain 2"/>
    <property type="match status" value="1"/>
</dbReference>
<reference evidence="1 3" key="1">
    <citation type="submission" date="2019-07" db="EMBL/GenBank/DDBJ databases">
        <title>Whole genome shotgun sequence of Frigoribacterium faeni NBRC 103066.</title>
        <authorList>
            <person name="Hosoyama A."/>
            <person name="Uohara A."/>
            <person name="Ohji S."/>
            <person name="Ichikawa N."/>
        </authorList>
    </citation>
    <scope>NUCLEOTIDE SEQUENCE [LARGE SCALE GENOMIC DNA]</scope>
    <source>
        <strain evidence="1 3">NBRC 103066</strain>
    </source>
</reference>
<dbReference type="RefSeq" id="WP_182501189.1">
    <property type="nucleotide sequence ID" value="NZ_BAAAHR010000004.1"/>
</dbReference>
<evidence type="ECO:0000313" key="4">
    <source>
        <dbReference type="Proteomes" id="UP000522688"/>
    </source>
</evidence>